<dbReference type="AlphaFoldDB" id="A0A6A5UH63"/>
<accession>A0A6A5UH63</accession>
<protein>
    <submittedName>
        <fullName evidence="1">Uncharacterized protein</fullName>
    </submittedName>
</protein>
<name>A0A6A5UH63_9PLEO</name>
<gene>
    <name evidence="1" type="ORF">BU23DRAFT_562094</name>
</gene>
<evidence type="ECO:0000313" key="2">
    <source>
        <dbReference type="Proteomes" id="UP000800036"/>
    </source>
</evidence>
<organism evidence="1 2">
    <name type="scientific">Bimuria novae-zelandiae CBS 107.79</name>
    <dbReference type="NCBI Taxonomy" id="1447943"/>
    <lineage>
        <taxon>Eukaryota</taxon>
        <taxon>Fungi</taxon>
        <taxon>Dikarya</taxon>
        <taxon>Ascomycota</taxon>
        <taxon>Pezizomycotina</taxon>
        <taxon>Dothideomycetes</taxon>
        <taxon>Pleosporomycetidae</taxon>
        <taxon>Pleosporales</taxon>
        <taxon>Massarineae</taxon>
        <taxon>Didymosphaeriaceae</taxon>
        <taxon>Bimuria</taxon>
    </lineage>
</organism>
<reference evidence="1" key="1">
    <citation type="journal article" date="2020" name="Stud. Mycol.">
        <title>101 Dothideomycetes genomes: a test case for predicting lifestyles and emergence of pathogens.</title>
        <authorList>
            <person name="Haridas S."/>
            <person name="Albert R."/>
            <person name="Binder M."/>
            <person name="Bloem J."/>
            <person name="Labutti K."/>
            <person name="Salamov A."/>
            <person name="Andreopoulos B."/>
            <person name="Baker S."/>
            <person name="Barry K."/>
            <person name="Bills G."/>
            <person name="Bluhm B."/>
            <person name="Cannon C."/>
            <person name="Castanera R."/>
            <person name="Culley D."/>
            <person name="Daum C."/>
            <person name="Ezra D."/>
            <person name="Gonzalez J."/>
            <person name="Henrissat B."/>
            <person name="Kuo A."/>
            <person name="Liang C."/>
            <person name="Lipzen A."/>
            <person name="Lutzoni F."/>
            <person name="Magnuson J."/>
            <person name="Mondo S."/>
            <person name="Nolan M."/>
            <person name="Ohm R."/>
            <person name="Pangilinan J."/>
            <person name="Park H.-J."/>
            <person name="Ramirez L."/>
            <person name="Alfaro M."/>
            <person name="Sun H."/>
            <person name="Tritt A."/>
            <person name="Yoshinaga Y."/>
            <person name="Zwiers L.-H."/>
            <person name="Turgeon B."/>
            <person name="Goodwin S."/>
            <person name="Spatafora J."/>
            <person name="Crous P."/>
            <person name="Grigoriev I."/>
        </authorList>
    </citation>
    <scope>NUCLEOTIDE SEQUENCE</scope>
    <source>
        <strain evidence="1">CBS 107.79</strain>
    </source>
</reference>
<dbReference type="Proteomes" id="UP000800036">
    <property type="component" value="Unassembled WGS sequence"/>
</dbReference>
<sequence>MHDAQAAAYKASAYKSLHDLPMHEQPSSEDISIVVTQDLPSCLSHYTAIKSSTSMNKAKQRLCLQEGALSRSPIKQHRHLRAIADAHLHYREPSDSMSRTLLSSQSSILN</sequence>
<proteinExistence type="predicted"/>
<dbReference type="EMBL" id="ML976796">
    <property type="protein sequence ID" value="KAF1964271.1"/>
    <property type="molecule type" value="Genomic_DNA"/>
</dbReference>
<keyword evidence="2" id="KW-1185">Reference proteome</keyword>
<evidence type="ECO:0000313" key="1">
    <source>
        <dbReference type="EMBL" id="KAF1964271.1"/>
    </source>
</evidence>